<organism evidence="8 9">
    <name type="scientific">Solimonas terrae</name>
    <dbReference type="NCBI Taxonomy" id="1396819"/>
    <lineage>
        <taxon>Bacteria</taxon>
        <taxon>Pseudomonadati</taxon>
        <taxon>Pseudomonadota</taxon>
        <taxon>Gammaproteobacteria</taxon>
        <taxon>Nevskiales</taxon>
        <taxon>Nevskiaceae</taxon>
        <taxon>Solimonas</taxon>
    </lineage>
</organism>
<dbReference type="Pfam" id="PF13861">
    <property type="entry name" value="FLgD_tudor"/>
    <property type="match status" value="1"/>
</dbReference>
<dbReference type="Pfam" id="PF03963">
    <property type="entry name" value="FlgD"/>
    <property type="match status" value="1"/>
</dbReference>
<reference evidence="8 9" key="1">
    <citation type="journal article" date="2014" name="Int. J. Syst. Evol. Microbiol.">
        <title>Solimonas terrae sp. nov., isolated from soil.</title>
        <authorList>
            <person name="Kim S.J."/>
            <person name="Moon J.Y."/>
            <person name="Weon H.Y."/>
            <person name="Ahn J.H."/>
            <person name="Chen W.M."/>
            <person name="Kwon S.W."/>
        </authorList>
    </citation>
    <scope>NUCLEOTIDE SEQUENCE [LARGE SCALE GENOMIC DNA]</scope>
    <source>
        <strain evidence="8 9">KIS83-12</strain>
    </source>
</reference>
<dbReference type="InterPro" id="IPR005648">
    <property type="entry name" value="FlgD"/>
</dbReference>
<dbReference type="InterPro" id="IPR025963">
    <property type="entry name" value="FLgD_Tudor"/>
</dbReference>
<evidence type="ECO:0000256" key="5">
    <source>
        <dbReference type="RuleBase" id="RU362076"/>
    </source>
</evidence>
<dbReference type="Pfam" id="PF13860">
    <property type="entry name" value="FlgD_ig"/>
    <property type="match status" value="1"/>
</dbReference>
<evidence type="ECO:0000256" key="3">
    <source>
        <dbReference type="ARBA" id="ARBA00022795"/>
    </source>
</evidence>
<comment type="caution">
    <text evidence="8">The sequence shown here is derived from an EMBL/GenBank/DDBJ whole genome shotgun (WGS) entry which is preliminary data.</text>
</comment>
<dbReference type="GO" id="GO:0044781">
    <property type="term" value="P:bacterial-type flagellum organization"/>
    <property type="evidence" value="ECO:0007669"/>
    <property type="project" value="UniProtKB-UniRule"/>
</dbReference>
<keyword evidence="8" id="KW-0282">Flagellum</keyword>
<gene>
    <name evidence="8" type="ORF">G7Y85_06500</name>
</gene>
<dbReference type="InterPro" id="IPR025965">
    <property type="entry name" value="FlgD/Vpr_Ig-like"/>
</dbReference>
<keyword evidence="9" id="KW-1185">Reference proteome</keyword>
<dbReference type="Gene3D" id="2.30.30.910">
    <property type="match status" value="1"/>
</dbReference>
<proteinExistence type="inferred from homology"/>
<dbReference type="Gene3D" id="2.60.40.4070">
    <property type="match status" value="1"/>
</dbReference>
<evidence type="ECO:0000259" key="6">
    <source>
        <dbReference type="Pfam" id="PF13860"/>
    </source>
</evidence>
<sequence length="224" mass="22783">MSTSAVDSSNPYAALGLAVNKTSDSKSGNALGEDAFLKLLTTQLQNQNPLNPTDNTEFLGQLAQISTVSGVQSLNDSFAALSSSLTSSQTLQAAQLVGHNVLVPSSAGYLPGGGTLDGAVVPTGSGTVQVDVVDASGQVVRTLDLGQQSAGVVKFSWDGTDSKGTTLEPGTYKLQARLTQGDTQTALDTYASSTVQSVQLGSDGLTLDLQGIGAFALSDVAQIL</sequence>
<dbReference type="Proteomes" id="UP000472676">
    <property type="component" value="Unassembled WGS sequence"/>
</dbReference>
<evidence type="ECO:0000259" key="7">
    <source>
        <dbReference type="Pfam" id="PF13861"/>
    </source>
</evidence>
<dbReference type="AlphaFoldDB" id="A0A6M2BQC3"/>
<keyword evidence="8" id="KW-0966">Cell projection</keyword>
<evidence type="ECO:0000313" key="8">
    <source>
        <dbReference type="EMBL" id="NGY04405.1"/>
    </source>
</evidence>
<evidence type="ECO:0000256" key="4">
    <source>
        <dbReference type="ARBA" id="ARBA00024746"/>
    </source>
</evidence>
<name>A0A6M2BQC3_9GAMM</name>
<feature type="domain" description="FlgD Tudor-like" evidence="7">
    <location>
        <begin position="88"/>
        <end position="220"/>
    </location>
</feature>
<evidence type="ECO:0000256" key="1">
    <source>
        <dbReference type="ARBA" id="ARBA00010577"/>
    </source>
</evidence>
<feature type="domain" description="FlgD/Vpr Ig-like" evidence="6">
    <location>
        <begin position="121"/>
        <end position="181"/>
    </location>
</feature>
<protein>
    <recommendedName>
        <fullName evidence="2 5">Basal-body rod modification protein FlgD</fullName>
    </recommendedName>
</protein>
<dbReference type="RefSeq" id="WP_166253724.1">
    <property type="nucleotide sequence ID" value="NZ_JAAMOW010000003.1"/>
</dbReference>
<dbReference type="EMBL" id="JAAMOW010000003">
    <property type="protein sequence ID" value="NGY04405.1"/>
    <property type="molecule type" value="Genomic_DNA"/>
</dbReference>
<accession>A0A6M2BQC3</accession>
<keyword evidence="8" id="KW-0969">Cilium</keyword>
<evidence type="ECO:0000256" key="2">
    <source>
        <dbReference type="ARBA" id="ARBA00016013"/>
    </source>
</evidence>
<keyword evidence="3 5" id="KW-1005">Bacterial flagellum biogenesis</keyword>
<evidence type="ECO:0000313" key="9">
    <source>
        <dbReference type="Proteomes" id="UP000472676"/>
    </source>
</evidence>
<comment type="function">
    <text evidence="4 5">Required for flagellar hook formation. May act as a scaffolding protein.</text>
</comment>
<comment type="similarity">
    <text evidence="1 5">Belongs to the FlgD family.</text>
</comment>